<dbReference type="InterPro" id="IPR027370">
    <property type="entry name" value="Znf-RING_euk"/>
</dbReference>
<dbReference type="SUPFAM" id="SSF57850">
    <property type="entry name" value="RING/U-box"/>
    <property type="match status" value="1"/>
</dbReference>
<keyword evidence="8" id="KW-1185">Reference proteome</keyword>
<keyword evidence="1" id="KW-0479">Metal-binding</keyword>
<dbReference type="InterPro" id="IPR001841">
    <property type="entry name" value="Znf_RING"/>
</dbReference>
<dbReference type="GO" id="GO:0008270">
    <property type="term" value="F:zinc ion binding"/>
    <property type="evidence" value="ECO:0007669"/>
    <property type="project" value="UniProtKB-KW"/>
</dbReference>
<dbReference type="SMART" id="SM00184">
    <property type="entry name" value="RING"/>
    <property type="match status" value="1"/>
</dbReference>
<comment type="caution">
    <text evidence="7">The sequence shown here is derived from an EMBL/GenBank/DDBJ whole genome shotgun (WGS) entry which is preliminary data.</text>
</comment>
<feature type="region of interest" description="Disordered" evidence="5">
    <location>
        <begin position="1"/>
        <end position="75"/>
    </location>
</feature>
<dbReference type="Pfam" id="PF13445">
    <property type="entry name" value="zf-RING_UBOX"/>
    <property type="match status" value="1"/>
</dbReference>
<dbReference type="Proteomes" id="UP001383192">
    <property type="component" value="Unassembled WGS sequence"/>
</dbReference>
<evidence type="ECO:0000313" key="8">
    <source>
        <dbReference type="Proteomes" id="UP001383192"/>
    </source>
</evidence>
<dbReference type="PROSITE" id="PS00518">
    <property type="entry name" value="ZF_RING_1"/>
    <property type="match status" value="1"/>
</dbReference>
<dbReference type="InterPro" id="IPR013083">
    <property type="entry name" value="Znf_RING/FYVE/PHD"/>
</dbReference>
<evidence type="ECO:0000259" key="6">
    <source>
        <dbReference type="PROSITE" id="PS50089"/>
    </source>
</evidence>
<organism evidence="7 8">
    <name type="scientific">Paramarasmius palmivorus</name>
    <dbReference type="NCBI Taxonomy" id="297713"/>
    <lineage>
        <taxon>Eukaryota</taxon>
        <taxon>Fungi</taxon>
        <taxon>Dikarya</taxon>
        <taxon>Basidiomycota</taxon>
        <taxon>Agaricomycotina</taxon>
        <taxon>Agaricomycetes</taxon>
        <taxon>Agaricomycetidae</taxon>
        <taxon>Agaricales</taxon>
        <taxon>Marasmiineae</taxon>
        <taxon>Marasmiaceae</taxon>
        <taxon>Paramarasmius</taxon>
    </lineage>
</organism>
<dbReference type="PROSITE" id="PS50089">
    <property type="entry name" value="ZF_RING_2"/>
    <property type="match status" value="1"/>
</dbReference>
<feature type="domain" description="RING-type" evidence="6">
    <location>
        <begin position="176"/>
        <end position="222"/>
    </location>
</feature>
<accession>A0AAW0C1D4</accession>
<dbReference type="Gene3D" id="3.30.40.10">
    <property type="entry name" value="Zinc/RING finger domain, C3HC4 (zinc finger)"/>
    <property type="match status" value="1"/>
</dbReference>
<feature type="region of interest" description="Disordered" evidence="5">
    <location>
        <begin position="100"/>
        <end position="131"/>
    </location>
</feature>
<sequence>MPPSPSIKETRNARQSANPYQHARPPLKPPSSEHPLCPTTQTFAIGRDHAVVTPPPTPAKGSNTRSSSQSTSSVVLEAGKTGDLEIASSKTQVAFLKDRQDDVATDDEEDVSTFTTGVASPDEGQGAGPMSHEELGRIKKELSCRRHFDDAALDVISRQVEKAKLYMTKRQSLYTCTLCDELFCNPYIIDCGHSFCGGCLFRWRREFREDDANKGRRIVCPMAGCAKDVLYGPTPHTILENSVKEFARNQGFKIREDLPTFWPAPYLTQAFWRLEWELFAL</sequence>
<dbReference type="EMBL" id="JAYKXP010000068">
    <property type="protein sequence ID" value="KAK7032115.1"/>
    <property type="molecule type" value="Genomic_DNA"/>
</dbReference>
<evidence type="ECO:0000256" key="4">
    <source>
        <dbReference type="PROSITE-ProRule" id="PRU00175"/>
    </source>
</evidence>
<dbReference type="InterPro" id="IPR017907">
    <property type="entry name" value="Znf_RING_CS"/>
</dbReference>
<evidence type="ECO:0000313" key="7">
    <source>
        <dbReference type="EMBL" id="KAK7032115.1"/>
    </source>
</evidence>
<evidence type="ECO:0000256" key="3">
    <source>
        <dbReference type="ARBA" id="ARBA00022833"/>
    </source>
</evidence>
<reference evidence="7 8" key="1">
    <citation type="submission" date="2024-01" db="EMBL/GenBank/DDBJ databases">
        <title>A draft genome for a cacao thread blight-causing isolate of Paramarasmius palmivorus.</title>
        <authorList>
            <person name="Baruah I.K."/>
            <person name="Bukari Y."/>
            <person name="Amoako-Attah I."/>
            <person name="Meinhardt L.W."/>
            <person name="Bailey B.A."/>
            <person name="Cohen S.P."/>
        </authorList>
    </citation>
    <scope>NUCLEOTIDE SEQUENCE [LARGE SCALE GENOMIC DNA]</scope>
    <source>
        <strain evidence="7 8">GH-12</strain>
    </source>
</reference>
<evidence type="ECO:0000256" key="1">
    <source>
        <dbReference type="ARBA" id="ARBA00022723"/>
    </source>
</evidence>
<proteinExistence type="predicted"/>
<protein>
    <submittedName>
        <fullName evidence="7">Tripartite</fullName>
    </submittedName>
</protein>
<keyword evidence="3" id="KW-0862">Zinc</keyword>
<feature type="compositionally biased region" description="Low complexity" evidence="5">
    <location>
        <begin position="62"/>
        <end position="73"/>
    </location>
</feature>
<name>A0AAW0C1D4_9AGAR</name>
<gene>
    <name evidence="7" type="primary">TRIM35_2</name>
    <name evidence="7" type="ORF">VNI00_013485</name>
</gene>
<dbReference type="AlphaFoldDB" id="A0AAW0C1D4"/>
<evidence type="ECO:0000256" key="5">
    <source>
        <dbReference type="SAM" id="MobiDB-lite"/>
    </source>
</evidence>
<keyword evidence="2 4" id="KW-0863">Zinc-finger</keyword>
<evidence type="ECO:0000256" key="2">
    <source>
        <dbReference type="ARBA" id="ARBA00022771"/>
    </source>
</evidence>